<evidence type="ECO:0000256" key="6">
    <source>
        <dbReference type="ARBA" id="ARBA00022918"/>
    </source>
</evidence>
<name>A0A6L2N582_TANCI</name>
<dbReference type="SUPFAM" id="SSF56672">
    <property type="entry name" value="DNA/RNA polymerases"/>
    <property type="match status" value="1"/>
</dbReference>
<dbReference type="InterPro" id="IPR041588">
    <property type="entry name" value="Integrase_H2C2"/>
</dbReference>
<evidence type="ECO:0000256" key="4">
    <source>
        <dbReference type="ARBA" id="ARBA00022759"/>
    </source>
</evidence>
<evidence type="ECO:0000256" key="8">
    <source>
        <dbReference type="SAM" id="MobiDB-lite"/>
    </source>
</evidence>
<evidence type="ECO:0000259" key="9">
    <source>
        <dbReference type="PROSITE" id="PS50158"/>
    </source>
</evidence>
<feature type="region of interest" description="Disordered" evidence="8">
    <location>
        <begin position="327"/>
        <end position="352"/>
    </location>
</feature>
<evidence type="ECO:0000256" key="7">
    <source>
        <dbReference type="PROSITE-ProRule" id="PRU00047"/>
    </source>
</evidence>
<evidence type="ECO:0000256" key="5">
    <source>
        <dbReference type="ARBA" id="ARBA00022801"/>
    </source>
</evidence>
<dbReference type="PANTHER" id="PTHR37984:SF5">
    <property type="entry name" value="PROTEIN NYNRIN-LIKE"/>
    <property type="match status" value="1"/>
</dbReference>
<feature type="region of interest" description="Disordered" evidence="8">
    <location>
        <begin position="256"/>
        <end position="280"/>
    </location>
</feature>
<keyword evidence="3" id="KW-0540">Nuclease</keyword>
<gene>
    <name evidence="10" type="ORF">Tci_051823</name>
</gene>
<keyword evidence="7" id="KW-0862">Zinc</keyword>
<evidence type="ECO:0000313" key="10">
    <source>
        <dbReference type="EMBL" id="GEU79845.1"/>
    </source>
</evidence>
<evidence type="ECO:0000256" key="1">
    <source>
        <dbReference type="ARBA" id="ARBA00022679"/>
    </source>
</evidence>
<keyword evidence="6 10" id="KW-0695">RNA-directed DNA polymerase</keyword>
<protein>
    <submittedName>
        <fullName evidence="10">Putative reverse transcriptase domain-containing protein</fullName>
    </submittedName>
</protein>
<dbReference type="GO" id="GO:0004519">
    <property type="term" value="F:endonuclease activity"/>
    <property type="evidence" value="ECO:0007669"/>
    <property type="project" value="UniProtKB-KW"/>
</dbReference>
<dbReference type="Gene3D" id="1.10.340.70">
    <property type="match status" value="1"/>
</dbReference>
<evidence type="ECO:0000256" key="2">
    <source>
        <dbReference type="ARBA" id="ARBA00022695"/>
    </source>
</evidence>
<dbReference type="InterPro" id="IPR001878">
    <property type="entry name" value="Znf_CCHC"/>
</dbReference>
<dbReference type="Pfam" id="PF17917">
    <property type="entry name" value="RT_RNaseH"/>
    <property type="match status" value="1"/>
</dbReference>
<dbReference type="InterPro" id="IPR041373">
    <property type="entry name" value="RT_RNaseH"/>
</dbReference>
<dbReference type="Gene3D" id="3.30.420.10">
    <property type="entry name" value="Ribonuclease H-like superfamily/Ribonuclease H"/>
    <property type="match status" value="2"/>
</dbReference>
<keyword evidence="2" id="KW-0548">Nucleotidyltransferase</keyword>
<dbReference type="EMBL" id="BKCJ010007959">
    <property type="protein sequence ID" value="GEU79845.1"/>
    <property type="molecule type" value="Genomic_DNA"/>
</dbReference>
<dbReference type="InterPro" id="IPR043502">
    <property type="entry name" value="DNA/RNA_pol_sf"/>
</dbReference>
<dbReference type="GO" id="GO:0003676">
    <property type="term" value="F:nucleic acid binding"/>
    <property type="evidence" value="ECO:0007669"/>
    <property type="project" value="InterPro"/>
</dbReference>
<dbReference type="CDD" id="cd09274">
    <property type="entry name" value="RNase_HI_RT_Ty3"/>
    <property type="match status" value="1"/>
</dbReference>
<feature type="compositionally biased region" description="Low complexity" evidence="8">
    <location>
        <begin position="257"/>
        <end position="278"/>
    </location>
</feature>
<dbReference type="InterPro" id="IPR012337">
    <property type="entry name" value="RNaseH-like_sf"/>
</dbReference>
<organism evidence="10">
    <name type="scientific">Tanacetum cinerariifolium</name>
    <name type="common">Dalmatian daisy</name>
    <name type="synonym">Chrysanthemum cinerariifolium</name>
    <dbReference type="NCBI Taxonomy" id="118510"/>
    <lineage>
        <taxon>Eukaryota</taxon>
        <taxon>Viridiplantae</taxon>
        <taxon>Streptophyta</taxon>
        <taxon>Embryophyta</taxon>
        <taxon>Tracheophyta</taxon>
        <taxon>Spermatophyta</taxon>
        <taxon>Magnoliopsida</taxon>
        <taxon>eudicotyledons</taxon>
        <taxon>Gunneridae</taxon>
        <taxon>Pentapetalae</taxon>
        <taxon>asterids</taxon>
        <taxon>campanulids</taxon>
        <taxon>Asterales</taxon>
        <taxon>Asteraceae</taxon>
        <taxon>Asteroideae</taxon>
        <taxon>Anthemideae</taxon>
        <taxon>Anthemidinae</taxon>
        <taxon>Tanacetum</taxon>
    </lineage>
</organism>
<proteinExistence type="predicted"/>
<dbReference type="GO" id="GO:0008270">
    <property type="term" value="F:zinc ion binding"/>
    <property type="evidence" value="ECO:0007669"/>
    <property type="project" value="UniProtKB-KW"/>
</dbReference>
<dbReference type="Gene3D" id="3.10.10.10">
    <property type="entry name" value="HIV Type 1 Reverse Transcriptase, subunit A, domain 1"/>
    <property type="match status" value="2"/>
</dbReference>
<dbReference type="GO" id="GO:0016787">
    <property type="term" value="F:hydrolase activity"/>
    <property type="evidence" value="ECO:0007669"/>
    <property type="project" value="UniProtKB-KW"/>
</dbReference>
<keyword evidence="4" id="KW-0255">Endonuclease</keyword>
<keyword evidence="5" id="KW-0378">Hydrolase</keyword>
<dbReference type="SUPFAM" id="SSF53098">
    <property type="entry name" value="Ribonuclease H-like"/>
    <property type="match status" value="1"/>
</dbReference>
<reference evidence="10" key="1">
    <citation type="journal article" date="2019" name="Sci. Rep.">
        <title>Draft genome of Tanacetum cinerariifolium, the natural source of mosquito coil.</title>
        <authorList>
            <person name="Yamashiro T."/>
            <person name="Shiraishi A."/>
            <person name="Satake H."/>
            <person name="Nakayama K."/>
        </authorList>
    </citation>
    <scope>NUCLEOTIDE SEQUENCE</scope>
</reference>
<feature type="domain" description="CCHC-type" evidence="9">
    <location>
        <begin position="685"/>
        <end position="698"/>
    </location>
</feature>
<accession>A0A6L2N582</accession>
<sequence>MEHKGSILFRLPGSRQQKFLVLRFLASRSTRYGKVKVLEFFDCLGPRQGEEDLRMSELMGCNKEDDGARIDSSVILLVGLVLNGIKSRLESFIIVIHFVEYLAHYLLKVPVAPEVGVAAVASSVRVLKLDTHSSLEADPSESSLPPVSVAPMVLPFLCSDNSESDTEMPERHVLHKPNDAMLTRWRSSVASRSSSPTTSTSEIPTAPIPPAPSAIDIPIGRLYRTHPGGPCRALTTRKSIRTLPSHRLALRHFTLDHSSSGHSSSDHSSSGHSISGHSVCRHTPPVTTIADSSAPSRFVYLTLPRTLRYREVYRRWRSAPLSTVYPPTTFESSARDSSSQSSTGPSHKRCGSPITTMTLSIHASRALVPSRAYLLPPYIKADAMAIEVVIDMDVEAEVDAGIGMEVDVGVDVEDEVEGEVESSDRGTIEVGVDVVVKIDIRDGMLMPDVVERLEHVEDVLDVESLIAGGERASLLDQVASLKGSNVRLRGTLMMKSARADRRWLIMRQTMLLNLLLKVKARMEMMMITGMLGEMEMKMAGEMETKMVEERETETDEAMGMEIPIGMIENAHKRTIGADAAFAMSWRELMKLMTEMVLREEDRVKKFIGGLPDNIHGNVIAAEPTRIQDAVRIANNLMDQKLKGYAVKNAKNKRRRDNIQMDNHVQQSSYKSQKCGEILHGWVPTCFECGRQGHYKNECHKLKNQTRGNKAENKTNEARGKAYVLGGGEANPDFNIITVTKKETKDKSEEKRLEDVPIIQDFPEVFLEYFPRLPLTRQVEFQIDLVPGAAHIAQALYRLAPSELQALSTQLQELSDKGFIRPSSSPWGDPLQGSRVYSKIDLRYGYHQLRVWEEDIPKTVFRTRYSHYEFQVMLFGLTNALTLTQKSVKFDWGEKAEAAFQLLKEKVIAYASRQLKIYEKNYTTHDLELEAVVFALKMWRHYFYGMKCVVFTDHKSLQHILDQKELNTRQRRLLELLSDYDCEIRYHPRKANMVAAEARKGKNYGTKDLYGLIKKLEPRVDSTLCLRNRNKMYQDLKKLYWWSNMKVKIATYASECLTCAKIKVECQKPSGLLVQHVISMRKWENIIMDFVTKLPKTSTRQDIIWVIVDRLTKSAHFPQMRENKSMEKLTRQYLKEVVMRHGVPDSIISDRDAYHPQTNVQSERTIQTLKEMLRACVMDIGKSWDRHLPLLAIPLEEIQIDDKLNFIEKPVEIIDQEVKRLKQSHIPIVKVQWNSRRGPKFTWEREDQMKKREGCHSPACLLIRSRLKPFVIVIHFVEYLAHYLLKAPFGGVTTNVTFFTMIRCFLIQSGLSKVFGAEDTTRSTYLVNRSPSSVIGFKKPIDMLGFFGWLASIGQRMLEPVKFKCIFLGYHESIVGTGSMQVLHGFDFEVQPLEDHTFEVEPQENVYQGAGLQEVQTQDLMDYQLAHDREHLACELFGYREDINEDTFVVATLEKIYAHESFTFSNTVVCEATKGLLDKAKENILGMEIVRDQSGNTLRVSQSRFYNGKLVQTLLEGHSILSLKASLSGDNNVEKNGSLKANLQQMEALSTTEAGYMTFTEA</sequence>
<dbReference type="GO" id="GO:0003964">
    <property type="term" value="F:RNA-directed DNA polymerase activity"/>
    <property type="evidence" value="ECO:0007669"/>
    <property type="project" value="UniProtKB-KW"/>
</dbReference>
<dbReference type="PROSITE" id="PS50158">
    <property type="entry name" value="ZF_CCHC"/>
    <property type="match status" value="1"/>
</dbReference>
<dbReference type="InterPro" id="IPR036397">
    <property type="entry name" value="RNaseH_sf"/>
</dbReference>
<feature type="region of interest" description="Disordered" evidence="8">
    <location>
        <begin position="186"/>
        <end position="214"/>
    </location>
</feature>
<keyword evidence="7" id="KW-0863">Zinc-finger</keyword>
<dbReference type="Gene3D" id="3.30.70.270">
    <property type="match status" value="1"/>
</dbReference>
<evidence type="ECO:0000256" key="3">
    <source>
        <dbReference type="ARBA" id="ARBA00022722"/>
    </source>
</evidence>
<dbReference type="InterPro" id="IPR050951">
    <property type="entry name" value="Retrovirus_Pol_polyprotein"/>
</dbReference>
<dbReference type="InterPro" id="IPR043128">
    <property type="entry name" value="Rev_trsase/Diguanyl_cyclase"/>
</dbReference>
<keyword evidence="1" id="KW-0808">Transferase</keyword>
<comment type="caution">
    <text evidence="10">The sequence shown here is derived from an EMBL/GenBank/DDBJ whole genome shotgun (WGS) entry which is preliminary data.</text>
</comment>
<dbReference type="PANTHER" id="PTHR37984">
    <property type="entry name" value="PROTEIN CBG26694"/>
    <property type="match status" value="1"/>
</dbReference>
<dbReference type="Pfam" id="PF17921">
    <property type="entry name" value="Integrase_H2C2"/>
    <property type="match status" value="1"/>
</dbReference>
<feature type="compositionally biased region" description="Low complexity" evidence="8">
    <location>
        <begin position="187"/>
        <end position="205"/>
    </location>
</feature>
<keyword evidence="7" id="KW-0479">Metal-binding</keyword>